<evidence type="ECO:0000256" key="1">
    <source>
        <dbReference type="ARBA" id="ARBA00012513"/>
    </source>
</evidence>
<dbReference type="InterPro" id="IPR008271">
    <property type="entry name" value="Ser/Thr_kinase_AS"/>
</dbReference>
<dbReference type="Proteomes" id="UP000547510">
    <property type="component" value="Unassembled WGS sequence"/>
</dbReference>
<feature type="domain" description="Protein kinase" evidence="10">
    <location>
        <begin position="6"/>
        <end position="263"/>
    </location>
</feature>
<feature type="region of interest" description="Disordered" evidence="8">
    <location>
        <begin position="385"/>
        <end position="404"/>
    </location>
</feature>
<keyword evidence="3" id="KW-0808">Transferase</keyword>
<feature type="compositionally biased region" description="Polar residues" evidence="8">
    <location>
        <begin position="385"/>
        <end position="397"/>
    </location>
</feature>
<dbReference type="AlphaFoldDB" id="A0A841CH21"/>
<protein>
    <recommendedName>
        <fullName evidence="1">non-specific serine/threonine protein kinase</fullName>
        <ecNumber evidence="1">2.7.11.1</ecNumber>
    </recommendedName>
</protein>
<reference evidence="11 12" key="1">
    <citation type="submission" date="2020-08" db="EMBL/GenBank/DDBJ databases">
        <title>Genomic Encyclopedia of Type Strains, Phase III (KMG-III): the genomes of soil and plant-associated and newly described type strains.</title>
        <authorList>
            <person name="Whitman W."/>
        </authorList>
    </citation>
    <scope>NUCLEOTIDE SEQUENCE [LARGE SCALE GENOMIC DNA]</scope>
    <source>
        <strain evidence="11 12">CECT 8640</strain>
    </source>
</reference>
<dbReference type="CDD" id="cd14014">
    <property type="entry name" value="STKc_PknB_like"/>
    <property type="match status" value="1"/>
</dbReference>
<evidence type="ECO:0000259" key="10">
    <source>
        <dbReference type="PROSITE" id="PS50011"/>
    </source>
</evidence>
<dbReference type="GO" id="GO:0004674">
    <property type="term" value="F:protein serine/threonine kinase activity"/>
    <property type="evidence" value="ECO:0007669"/>
    <property type="project" value="UniProtKB-KW"/>
</dbReference>
<evidence type="ECO:0000256" key="5">
    <source>
        <dbReference type="ARBA" id="ARBA00022777"/>
    </source>
</evidence>
<dbReference type="RefSeq" id="WP_184689592.1">
    <property type="nucleotide sequence ID" value="NZ_JACHJN010000002.1"/>
</dbReference>
<feature type="binding site" evidence="7">
    <location>
        <position position="35"/>
    </location>
    <ligand>
        <name>ATP</name>
        <dbReference type="ChEBI" id="CHEBI:30616"/>
    </ligand>
</feature>
<keyword evidence="9" id="KW-1133">Transmembrane helix</keyword>
<evidence type="ECO:0000256" key="6">
    <source>
        <dbReference type="ARBA" id="ARBA00022840"/>
    </source>
</evidence>
<dbReference type="InterPro" id="IPR000719">
    <property type="entry name" value="Prot_kinase_dom"/>
</dbReference>
<name>A0A841CH21_9PSEU</name>
<dbReference type="EC" id="2.7.11.1" evidence="1"/>
<keyword evidence="12" id="KW-1185">Reference proteome</keyword>
<dbReference type="Gene3D" id="1.10.510.10">
    <property type="entry name" value="Transferase(Phosphotransferase) domain 1"/>
    <property type="match status" value="1"/>
</dbReference>
<dbReference type="PANTHER" id="PTHR43289">
    <property type="entry name" value="MITOGEN-ACTIVATED PROTEIN KINASE KINASE KINASE 20-RELATED"/>
    <property type="match status" value="1"/>
</dbReference>
<feature type="compositionally biased region" description="Polar residues" evidence="8">
    <location>
        <begin position="324"/>
        <end position="341"/>
    </location>
</feature>
<evidence type="ECO:0000256" key="9">
    <source>
        <dbReference type="SAM" id="Phobius"/>
    </source>
</evidence>
<comment type="caution">
    <text evidence="11">The sequence shown here is derived from an EMBL/GenBank/DDBJ whole genome shotgun (WGS) entry which is preliminary data.</text>
</comment>
<gene>
    <name evidence="11" type="ORF">FHS29_001566</name>
</gene>
<dbReference type="InterPro" id="IPR011009">
    <property type="entry name" value="Kinase-like_dom_sf"/>
</dbReference>
<evidence type="ECO:0000256" key="7">
    <source>
        <dbReference type="PROSITE-ProRule" id="PRU10141"/>
    </source>
</evidence>
<dbReference type="PANTHER" id="PTHR43289:SF6">
    <property type="entry name" value="SERINE_THREONINE-PROTEIN KINASE NEKL-3"/>
    <property type="match status" value="1"/>
</dbReference>
<keyword evidence="4 7" id="KW-0547">Nucleotide-binding</keyword>
<evidence type="ECO:0000256" key="4">
    <source>
        <dbReference type="ARBA" id="ARBA00022741"/>
    </source>
</evidence>
<dbReference type="GO" id="GO:0005524">
    <property type="term" value="F:ATP binding"/>
    <property type="evidence" value="ECO:0007669"/>
    <property type="project" value="UniProtKB-UniRule"/>
</dbReference>
<accession>A0A841CH21</accession>
<keyword evidence="2 11" id="KW-0723">Serine/threonine-protein kinase</keyword>
<organism evidence="11 12">
    <name type="scientific">Saccharothrix tamanrassetensis</name>
    <dbReference type="NCBI Taxonomy" id="1051531"/>
    <lineage>
        <taxon>Bacteria</taxon>
        <taxon>Bacillati</taxon>
        <taxon>Actinomycetota</taxon>
        <taxon>Actinomycetes</taxon>
        <taxon>Pseudonocardiales</taxon>
        <taxon>Pseudonocardiaceae</taxon>
        <taxon>Saccharothrix</taxon>
    </lineage>
</organism>
<dbReference type="SUPFAM" id="SSF56112">
    <property type="entry name" value="Protein kinase-like (PK-like)"/>
    <property type="match status" value="1"/>
</dbReference>
<keyword evidence="9" id="KW-0812">Transmembrane</keyword>
<sequence>MELPGLADLTPLGQGGFATVYRARQVQLSRDVAVKVDNRVLQTERDRRRFLREAQAAARLSGHPHVVSVHDADYTPHGTPYLVMELCTGGSLADLIRRDGPLPADRVRQLGVQLADALAAAHAEGVLHRDIKPGNILLDRYGTAKLADFGLAALLDAEGSSTVTRDALSPSYAPPEAFAMAQPTPAADVYALAATLYDLLAGKPPRPVPWPVESFDHLGEVLRSPVPPVAGVPADLHETLVRALIPDIAYRTPSAARLRDELKGTAAPGPIPARFTPMPGSYPGPEPVRGAGQAPYSWSGPNPVHPQSGPNPSRHPPSGPNPVQYPQSGPNPVQYPQSGPNPVQYPISVPTAPAKRKPWPLVIAAAGLAVVVALGTWWWVGQGNSGKAQAGTSQTAQAPAESTPPRLKVCDTGYCIAEPTCYHGITSIGGQAATARRAGNCSIPHYWEAFAGGWLSGEIPKVDNDELITAPEVKGVCTAEAMKANTRPTVDTSTWEITAVAFSEGEQNYFHCFAKDPDSGEMTTSAFGS</sequence>
<dbReference type="PROSITE" id="PS50011">
    <property type="entry name" value="PROTEIN_KINASE_DOM"/>
    <property type="match status" value="1"/>
</dbReference>
<keyword evidence="6 7" id="KW-0067">ATP-binding</keyword>
<proteinExistence type="predicted"/>
<evidence type="ECO:0000313" key="11">
    <source>
        <dbReference type="EMBL" id="MBB5954996.1"/>
    </source>
</evidence>
<evidence type="ECO:0000256" key="2">
    <source>
        <dbReference type="ARBA" id="ARBA00022527"/>
    </source>
</evidence>
<dbReference type="SMART" id="SM00220">
    <property type="entry name" value="S_TKc"/>
    <property type="match status" value="1"/>
</dbReference>
<feature type="transmembrane region" description="Helical" evidence="9">
    <location>
        <begin position="359"/>
        <end position="380"/>
    </location>
</feature>
<feature type="region of interest" description="Disordered" evidence="8">
    <location>
        <begin position="263"/>
        <end position="347"/>
    </location>
</feature>
<dbReference type="PROSITE" id="PS00108">
    <property type="entry name" value="PROTEIN_KINASE_ST"/>
    <property type="match status" value="1"/>
</dbReference>
<dbReference type="InterPro" id="IPR017441">
    <property type="entry name" value="Protein_kinase_ATP_BS"/>
</dbReference>
<evidence type="ECO:0000313" key="12">
    <source>
        <dbReference type="Proteomes" id="UP000547510"/>
    </source>
</evidence>
<evidence type="ECO:0000256" key="8">
    <source>
        <dbReference type="SAM" id="MobiDB-lite"/>
    </source>
</evidence>
<dbReference type="EMBL" id="JACHJN010000002">
    <property type="protein sequence ID" value="MBB5954996.1"/>
    <property type="molecule type" value="Genomic_DNA"/>
</dbReference>
<dbReference type="Pfam" id="PF00069">
    <property type="entry name" value="Pkinase"/>
    <property type="match status" value="1"/>
</dbReference>
<evidence type="ECO:0000256" key="3">
    <source>
        <dbReference type="ARBA" id="ARBA00022679"/>
    </source>
</evidence>
<dbReference type="Gene3D" id="3.30.200.20">
    <property type="entry name" value="Phosphorylase Kinase, domain 1"/>
    <property type="match status" value="1"/>
</dbReference>
<keyword evidence="9" id="KW-0472">Membrane</keyword>
<dbReference type="PROSITE" id="PS00107">
    <property type="entry name" value="PROTEIN_KINASE_ATP"/>
    <property type="match status" value="1"/>
</dbReference>
<keyword evidence="5 11" id="KW-0418">Kinase</keyword>